<keyword evidence="1" id="KW-0472">Membrane</keyword>
<gene>
    <name evidence="3" type="ORF">KOR42_18320</name>
</gene>
<keyword evidence="1" id="KW-0812">Transmembrane</keyword>
<evidence type="ECO:0000313" key="4">
    <source>
        <dbReference type="Proteomes" id="UP000317243"/>
    </source>
</evidence>
<feature type="domain" description="DUF5658" evidence="2">
    <location>
        <begin position="39"/>
        <end position="128"/>
    </location>
</feature>
<dbReference type="Pfam" id="PF18902">
    <property type="entry name" value="DUF5658"/>
    <property type="match status" value="1"/>
</dbReference>
<evidence type="ECO:0000256" key="1">
    <source>
        <dbReference type="SAM" id="Phobius"/>
    </source>
</evidence>
<evidence type="ECO:0000313" key="3">
    <source>
        <dbReference type="EMBL" id="TWT58457.1"/>
    </source>
</evidence>
<dbReference type="RefSeq" id="WP_231740799.1">
    <property type="nucleotide sequence ID" value="NZ_SIHI01000001.1"/>
</dbReference>
<organism evidence="3 4">
    <name type="scientific">Thalassoglobus neptunius</name>
    <dbReference type="NCBI Taxonomy" id="1938619"/>
    <lineage>
        <taxon>Bacteria</taxon>
        <taxon>Pseudomonadati</taxon>
        <taxon>Planctomycetota</taxon>
        <taxon>Planctomycetia</taxon>
        <taxon>Planctomycetales</taxon>
        <taxon>Planctomycetaceae</taxon>
        <taxon>Thalassoglobus</taxon>
    </lineage>
</organism>
<accession>A0A5C5X5S1</accession>
<name>A0A5C5X5S1_9PLAN</name>
<dbReference type="Proteomes" id="UP000317243">
    <property type="component" value="Unassembled WGS sequence"/>
</dbReference>
<proteinExistence type="predicted"/>
<comment type="caution">
    <text evidence="3">The sequence shown here is derived from an EMBL/GenBank/DDBJ whole genome shotgun (WGS) entry which is preliminary data.</text>
</comment>
<feature type="transmembrane region" description="Helical" evidence="1">
    <location>
        <begin position="106"/>
        <end position="129"/>
    </location>
</feature>
<keyword evidence="1" id="KW-1133">Transmembrane helix</keyword>
<sequence>MNQDSENADAVSEEGEHEAERSWSDLLIGHLPLEAETAMFILVNVLDFLMTYLLLSTGKFRESNPIAEFFLHRWGPVQGMLYFKLSLVVVVCVIAQIIALKKPATARWLLNFGTVIVVGVVVYSLTIFLRAGT</sequence>
<feature type="transmembrane region" description="Helical" evidence="1">
    <location>
        <begin position="37"/>
        <end position="55"/>
    </location>
</feature>
<dbReference type="InterPro" id="IPR043717">
    <property type="entry name" value="DUF5658"/>
</dbReference>
<dbReference type="EMBL" id="SIHI01000001">
    <property type="protein sequence ID" value="TWT58457.1"/>
    <property type="molecule type" value="Genomic_DNA"/>
</dbReference>
<keyword evidence="4" id="KW-1185">Reference proteome</keyword>
<feature type="transmembrane region" description="Helical" evidence="1">
    <location>
        <begin position="81"/>
        <end position="100"/>
    </location>
</feature>
<evidence type="ECO:0000259" key="2">
    <source>
        <dbReference type="Pfam" id="PF18902"/>
    </source>
</evidence>
<protein>
    <recommendedName>
        <fullName evidence="2">DUF5658 domain-containing protein</fullName>
    </recommendedName>
</protein>
<dbReference type="AlphaFoldDB" id="A0A5C5X5S1"/>
<reference evidence="3 4" key="1">
    <citation type="submission" date="2019-02" db="EMBL/GenBank/DDBJ databases">
        <title>Deep-cultivation of Planctomycetes and their phenomic and genomic characterization uncovers novel biology.</title>
        <authorList>
            <person name="Wiegand S."/>
            <person name="Jogler M."/>
            <person name="Boedeker C."/>
            <person name="Pinto D."/>
            <person name="Vollmers J."/>
            <person name="Rivas-Marin E."/>
            <person name="Kohn T."/>
            <person name="Peeters S.H."/>
            <person name="Heuer A."/>
            <person name="Rast P."/>
            <person name="Oberbeckmann S."/>
            <person name="Bunk B."/>
            <person name="Jeske O."/>
            <person name="Meyerdierks A."/>
            <person name="Storesund J.E."/>
            <person name="Kallscheuer N."/>
            <person name="Luecker S."/>
            <person name="Lage O.M."/>
            <person name="Pohl T."/>
            <person name="Merkel B.J."/>
            <person name="Hornburger P."/>
            <person name="Mueller R.-W."/>
            <person name="Bruemmer F."/>
            <person name="Labrenz M."/>
            <person name="Spormann A.M."/>
            <person name="Op Den Camp H."/>
            <person name="Overmann J."/>
            <person name="Amann R."/>
            <person name="Jetten M.S.M."/>
            <person name="Mascher T."/>
            <person name="Medema M.H."/>
            <person name="Devos D.P."/>
            <person name="Kaster A.-K."/>
            <person name="Ovreas L."/>
            <person name="Rohde M."/>
            <person name="Galperin M.Y."/>
            <person name="Jogler C."/>
        </authorList>
    </citation>
    <scope>NUCLEOTIDE SEQUENCE [LARGE SCALE GENOMIC DNA]</scope>
    <source>
        <strain evidence="3 4">KOR42</strain>
    </source>
</reference>